<dbReference type="Pfam" id="PF04082">
    <property type="entry name" value="Fungal_trans"/>
    <property type="match status" value="1"/>
</dbReference>
<dbReference type="InterPro" id="IPR050815">
    <property type="entry name" value="TF_fung"/>
</dbReference>
<keyword evidence="3" id="KW-0805">Transcription regulation</keyword>
<sequence>MDEFPEPLEKSSIPRWIELETQRRVWWYCCILDQILSAEGKHPVGINVADCTVSLPVECSNWENGTPTLNQVLKLSDGLPSFNVEDGSQFTSFSALAVLSIIVGRVNKFYVERHFLAADERHKEFVKLNEAIHNWEVILPPNLRHVPTQDGSKNDSYLFNSFMYSMKQAIIIKLNFTRLRIPGQEWSYDVKSPFFTQSLRNAFVAAKCILSVVQEIKDKPVIQIHPFFGFSVFSAATFYLHGAKSKNLEQSQRSFLCLTFLVKILRHLNSFWKNCGNYCNFLLETLRLLKEDVTPIEFSKIGIESPVKTLTNISNPFLAPPFVPSVQAHPVYSQTQQESPPSSTHTMANAQSSYSSFPPVGTLASEKNIDELITEVIVQQQHGSTYRNCPPK</sequence>
<evidence type="ECO:0000256" key="5">
    <source>
        <dbReference type="ARBA" id="ARBA00023242"/>
    </source>
</evidence>
<dbReference type="Proteomes" id="UP001479436">
    <property type="component" value="Unassembled WGS sequence"/>
</dbReference>
<feature type="compositionally biased region" description="Low complexity" evidence="6">
    <location>
        <begin position="333"/>
        <end position="344"/>
    </location>
</feature>
<reference evidence="8 9" key="1">
    <citation type="submission" date="2023-04" db="EMBL/GenBank/DDBJ databases">
        <title>Genome of Basidiobolus ranarum AG-B5.</title>
        <authorList>
            <person name="Stajich J.E."/>
            <person name="Carter-House D."/>
            <person name="Gryganskyi A."/>
        </authorList>
    </citation>
    <scope>NUCLEOTIDE SEQUENCE [LARGE SCALE GENOMIC DNA]</scope>
    <source>
        <strain evidence="8 9">AG-B5</strain>
    </source>
</reference>
<evidence type="ECO:0000259" key="7">
    <source>
        <dbReference type="Pfam" id="PF04082"/>
    </source>
</evidence>
<comment type="caution">
    <text evidence="8">The sequence shown here is derived from an EMBL/GenBank/DDBJ whole genome shotgun (WGS) entry which is preliminary data.</text>
</comment>
<feature type="compositionally biased region" description="Polar residues" evidence="6">
    <location>
        <begin position="345"/>
        <end position="354"/>
    </location>
</feature>
<dbReference type="PANTHER" id="PTHR47338:SF5">
    <property type="entry name" value="ZN(II)2CYS6 TRANSCRIPTION FACTOR (EUROFUNG)"/>
    <property type="match status" value="1"/>
</dbReference>
<evidence type="ECO:0000256" key="6">
    <source>
        <dbReference type="SAM" id="MobiDB-lite"/>
    </source>
</evidence>
<name>A0ABR2WUZ5_9FUNG</name>
<keyword evidence="2" id="KW-0479">Metal-binding</keyword>
<evidence type="ECO:0000256" key="1">
    <source>
        <dbReference type="ARBA" id="ARBA00004123"/>
    </source>
</evidence>
<accession>A0ABR2WUZ5</accession>
<keyword evidence="5" id="KW-0539">Nucleus</keyword>
<proteinExistence type="predicted"/>
<dbReference type="EMBL" id="JASJQH010000281">
    <property type="protein sequence ID" value="KAK9765342.1"/>
    <property type="molecule type" value="Genomic_DNA"/>
</dbReference>
<keyword evidence="9" id="KW-1185">Reference proteome</keyword>
<evidence type="ECO:0000313" key="9">
    <source>
        <dbReference type="Proteomes" id="UP001479436"/>
    </source>
</evidence>
<dbReference type="PANTHER" id="PTHR47338">
    <property type="entry name" value="ZN(II)2CYS6 TRANSCRIPTION FACTOR (EUROFUNG)-RELATED"/>
    <property type="match status" value="1"/>
</dbReference>
<evidence type="ECO:0000256" key="4">
    <source>
        <dbReference type="ARBA" id="ARBA00023163"/>
    </source>
</evidence>
<gene>
    <name evidence="8" type="ORF">K7432_006394</name>
</gene>
<evidence type="ECO:0000256" key="3">
    <source>
        <dbReference type="ARBA" id="ARBA00023015"/>
    </source>
</evidence>
<dbReference type="CDD" id="cd12148">
    <property type="entry name" value="fungal_TF_MHR"/>
    <property type="match status" value="1"/>
</dbReference>
<evidence type="ECO:0000313" key="8">
    <source>
        <dbReference type="EMBL" id="KAK9765342.1"/>
    </source>
</evidence>
<feature type="region of interest" description="Disordered" evidence="6">
    <location>
        <begin position="331"/>
        <end position="354"/>
    </location>
</feature>
<comment type="subcellular location">
    <subcellularLocation>
        <location evidence="1">Nucleus</location>
    </subcellularLocation>
</comment>
<dbReference type="InterPro" id="IPR007219">
    <property type="entry name" value="XnlR_reg_dom"/>
</dbReference>
<protein>
    <recommendedName>
        <fullName evidence="7">Xylanolytic transcriptional activator regulatory domain-containing protein</fullName>
    </recommendedName>
</protein>
<evidence type="ECO:0000256" key="2">
    <source>
        <dbReference type="ARBA" id="ARBA00022723"/>
    </source>
</evidence>
<organism evidence="8 9">
    <name type="scientific">Basidiobolus ranarum</name>
    <dbReference type="NCBI Taxonomy" id="34480"/>
    <lineage>
        <taxon>Eukaryota</taxon>
        <taxon>Fungi</taxon>
        <taxon>Fungi incertae sedis</taxon>
        <taxon>Zoopagomycota</taxon>
        <taxon>Entomophthoromycotina</taxon>
        <taxon>Basidiobolomycetes</taxon>
        <taxon>Basidiobolales</taxon>
        <taxon>Basidiobolaceae</taxon>
        <taxon>Basidiobolus</taxon>
    </lineage>
</organism>
<feature type="domain" description="Xylanolytic transcriptional activator regulatory" evidence="7">
    <location>
        <begin position="15"/>
        <end position="135"/>
    </location>
</feature>
<keyword evidence="4" id="KW-0804">Transcription</keyword>